<dbReference type="Proteomes" id="UP001597297">
    <property type="component" value="Unassembled WGS sequence"/>
</dbReference>
<protein>
    <submittedName>
        <fullName evidence="4">Type I phosphomannose isomerase catalytic subunit</fullName>
    </submittedName>
</protein>
<dbReference type="PIRSF" id="PIRSF036894">
    <property type="entry name" value="PMI_Firm_short"/>
    <property type="match status" value="1"/>
</dbReference>
<evidence type="ECO:0000256" key="2">
    <source>
        <dbReference type="ARBA" id="ARBA00022833"/>
    </source>
</evidence>
<dbReference type="InterPro" id="IPR014628">
    <property type="entry name" value="Man6P_isomerase_Firm_short"/>
</dbReference>
<gene>
    <name evidence="4" type="ORF">ACFSQZ_07525</name>
</gene>
<proteinExistence type="predicted"/>
<evidence type="ECO:0000256" key="1">
    <source>
        <dbReference type="ARBA" id="ARBA00022723"/>
    </source>
</evidence>
<dbReference type="RefSeq" id="WP_377094344.1">
    <property type="nucleotide sequence ID" value="NZ_JBHSJM010000001.1"/>
</dbReference>
<dbReference type="InterPro" id="IPR014710">
    <property type="entry name" value="RmlC-like_jellyroll"/>
</dbReference>
<dbReference type="InterPro" id="IPR046457">
    <property type="entry name" value="PMI_typeI_cat"/>
</dbReference>
<keyword evidence="4" id="KW-0413">Isomerase</keyword>
<dbReference type="EMBL" id="JBHUJC010000020">
    <property type="protein sequence ID" value="MFD2276313.1"/>
    <property type="molecule type" value="Genomic_DNA"/>
</dbReference>
<comment type="caution">
    <text evidence="4">The sequence shown here is derived from an EMBL/GenBank/DDBJ whole genome shotgun (WGS) entry which is preliminary data.</text>
</comment>
<organism evidence="4 5">
    <name type="scientific">Rubritalea spongiae</name>
    <dbReference type="NCBI Taxonomy" id="430797"/>
    <lineage>
        <taxon>Bacteria</taxon>
        <taxon>Pseudomonadati</taxon>
        <taxon>Verrucomicrobiota</taxon>
        <taxon>Verrucomicrobiia</taxon>
        <taxon>Verrucomicrobiales</taxon>
        <taxon>Rubritaleaceae</taxon>
        <taxon>Rubritalea</taxon>
    </lineage>
</organism>
<dbReference type="PANTHER" id="PTHR42742:SF3">
    <property type="entry name" value="FRUCTOKINASE"/>
    <property type="match status" value="1"/>
</dbReference>
<dbReference type="Pfam" id="PF20511">
    <property type="entry name" value="PMI_typeI_cat"/>
    <property type="match status" value="1"/>
</dbReference>
<evidence type="ECO:0000259" key="3">
    <source>
        <dbReference type="Pfam" id="PF20511"/>
    </source>
</evidence>
<keyword evidence="1" id="KW-0479">Metal-binding</keyword>
<sequence>MTPITFTPIYQQRVWGGRKLETIYQRQLPDTDQPYGESWEISDRSEAQSIVTSSNFEGQTLHELWKNHRKELFGGYHSERFPLLVKILDAQTDLSIQVHPPQHLASALNGKPKTEMWYIAHAEPNAAIYFGFKQGTTKEDFEAALKNGDPEKFVHTIYPKAGDSIHIPSGRLHAIGAGIVIYEIQQNSDTTYRVFDWNRLGLDGKPRELHIEESMKCIDFDDIEPEMDNPDGSTLAECPYYKVDHFKLQSGDTIANPEPEKFSILTIIEGSLVDCENSTYSAGDFVILPVGATALSATCDAKVLQTTVPN</sequence>
<dbReference type="SUPFAM" id="SSF51182">
    <property type="entry name" value="RmlC-like cupins"/>
    <property type="match status" value="1"/>
</dbReference>
<feature type="domain" description="Phosphomannose isomerase type I catalytic" evidence="3">
    <location>
        <begin position="7"/>
        <end position="108"/>
    </location>
</feature>
<keyword evidence="5" id="KW-1185">Reference proteome</keyword>
<evidence type="ECO:0000313" key="4">
    <source>
        <dbReference type="EMBL" id="MFD2276313.1"/>
    </source>
</evidence>
<dbReference type="Gene3D" id="2.60.120.10">
    <property type="entry name" value="Jelly Rolls"/>
    <property type="match status" value="2"/>
</dbReference>
<accession>A0ABW5E2V9</accession>
<dbReference type="InterPro" id="IPR051804">
    <property type="entry name" value="Carb_Metab_Reg_Kinase/Isom"/>
</dbReference>
<dbReference type="InterPro" id="IPR011051">
    <property type="entry name" value="RmlC_Cupin_sf"/>
</dbReference>
<keyword evidence="2" id="KW-0862">Zinc</keyword>
<dbReference type="PANTHER" id="PTHR42742">
    <property type="entry name" value="TRANSCRIPTIONAL REPRESSOR MPRA"/>
    <property type="match status" value="1"/>
</dbReference>
<reference evidence="5" key="1">
    <citation type="journal article" date="2019" name="Int. J. Syst. Evol. Microbiol.">
        <title>The Global Catalogue of Microorganisms (GCM) 10K type strain sequencing project: providing services to taxonomists for standard genome sequencing and annotation.</title>
        <authorList>
            <consortium name="The Broad Institute Genomics Platform"/>
            <consortium name="The Broad Institute Genome Sequencing Center for Infectious Disease"/>
            <person name="Wu L."/>
            <person name="Ma J."/>
        </authorList>
    </citation>
    <scope>NUCLEOTIDE SEQUENCE [LARGE SCALE GENOMIC DNA]</scope>
    <source>
        <strain evidence="5">JCM 16545</strain>
    </source>
</reference>
<dbReference type="CDD" id="cd07010">
    <property type="entry name" value="cupin_PMI_type_I_N_bac"/>
    <property type="match status" value="1"/>
</dbReference>
<name>A0ABW5E2V9_9BACT</name>
<dbReference type="GO" id="GO:0016853">
    <property type="term" value="F:isomerase activity"/>
    <property type="evidence" value="ECO:0007669"/>
    <property type="project" value="UniProtKB-KW"/>
</dbReference>
<evidence type="ECO:0000313" key="5">
    <source>
        <dbReference type="Proteomes" id="UP001597297"/>
    </source>
</evidence>